<dbReference type="RefSeq" id="XP_007768563.1">
    <property type="nucleotide sequence ID" value="XM_007770373.1"/>
</dbReference>
<dbReference type="KEGG" id="cput:CONPUDRAFT_165364"/>
<gene>
    <name evidence="2" type="ORF">CONPUDRAFT_165364</name>
</gene>
<protein>
    <recommendedName>
        <fullName evidence="1">F-box domain-containing protein</fullName>
    </recommendedName>
</protein>
<dbReference type="EMBL" id="JH711578">
    <property type="protein sequence ID" value="EIW81150.1"/>
    <property type="molecule type" value="Genomic_DNA"/>
</dbReference>
<dbReference type="InterPro" id="IPR001810">
    <property type="entry name" value="F-box_dom"/>
</dbReference>
<dbReference type="SUPFAM" id="SSF81383">
    <property type="entry name" value="F-box domain"/>
    <property type="match status" value="1"/>
</dbReference>
<dbReference type="GeneID" id="19205299"/>
<dbReference type="OrthoDB" id="2688364at2759"/>
<dbReference type="PROSITE" id="PS50181">
    <property type="entry name" value="FBOX"/>
    <property type="match status" value="1"/>
</dbReference>
<feature type="domain" description="F-box" evidence="1">
    <location>
        <begin position="19"/>
        <end position="65"/>
    </location>
</feature>
<comment type="caution">
    <text evidence="2">The sequence shown here is derived from an EMBL/GenBank/DDBJ whole genome shotgun (WGS) entry which is preliminary data.</text>
</comment>
<evidence type="ECO:0000313" key="2">
    <source>
        <dbReference type="EMBL" id="EIW81150.1"/>
    </source>
</evidence>
<accession>A0A5M3MQ04</accession>
<evidence type="ECO:0000259" key="1">
    <source>
        <dbReference type="PROSITE" id="PS50181"/>
    </source>
</evidence>
<keyword evidence="3" id="KW-1185">Reference proteome</keyword>
<evidence type="ECO:0000313" key="3">
    <source>
        <dbReference type="Proteomes" id="UP000053558"/>
    </source>
</evidence>
<dbReference type="Proteomes" id="UP000053558">
    <property type="component" value="Unassembled WGS sequence"/>
</dbReference>
<organism evidence="2 3">
    <name type="scientific">Coniophora puteana (strain RWD-64-598)</name>
    <name type="common">Brown rot fungus</name>
    <dbReference type="NCBI Taxonomy" id="741705"/>
    <lineage>
        <taxon>Eukaryota</taxon>
        <taxon>Fungi</taxon>
        <taxon>Dikarya</taxon>
        <taxon>Basidiomycota</taxon>
        <taxon>Agaricomycotina</taxon>
        <taxon>Agaricomycetes</taxon>
        <taxon>Agaricomycetidae</taxon>
        <taxon>Boletales</taxon>
        <taxon>Coniophorineae</taxon>
        <taxon>Coniophoraceae</taxon>
        <taxon>Coniophora</taxon>
    </lineage>
</organism>
<dbReference type="InterPro" id="IPR036047">
    <property type="entry name" value="F-box-like_dom_sf"/>
</dbReference>
<dbReference type="Gene3D" id="1.20.1280.50">
    <property type="match status" value="1"/>
</dbReference>
<dbReference type="AlphaFoldDB" id="A0A5M3MQ04"/>
<proteinExistence type="predicted"/>
<name>A0A5M3MQ04_CONPW</name>
<sequence length="541" mass="59781">MRTLFHSMSHSLVRSSFPPMTLDALPIELLHKVIAFLDIDDVLTLRQVSPYLDASTYDNRSWKRIYSSSRFPRPPLPSADHSRDTLERILRQSSAVHRNMIVAPKLSSTRAIQVSGDRSPLLLGGRWLLTRSPKQILCRDLDASPAAEGDRFPPSVIYQPENGSVGAFTCAEVTGYDGKHHAFIVFIERTTSLSVVVLQMQGGCNASLHRPYFKEIYRRQGPSRFVTTEWDPPSVVEAIISPSALLITWSSSRYRYVILDIDTSQEVRRSPEGVVVPPQLDNIEDHPQVDACVPPECFSQSYSLTSSHLLVVRTYTETTASEGRSEKTRIDATPLAALIGAERTPPSASFGVVDGTLRNLRLLRDSAVDLETGMSSVFVLASRENESRLPDSPPTLVAARLLIPSAASTAPISIQLIEIEGMSDFTSSSLVVPPSVNGSTRILYSDEGTPWHPKFEVGALAVVHDEDTGAVRCTANTVASSVRFFGGLEAENKRWSLVDADPIRGRVCFVEDELNRRARRNSIISMVHICDFVEISSPMYT</sequence>
<dbReference type="SMART" id="SM00256">
    <property type="entry name" value="FBOX"/>
    <property type="match status" value="1"/>
</dbReference>
<reference evidence="3" key="1">
    <citation type="journal article" date="2012" name="Science">
        <title>The Paleozoic origin of enzymatic lignin decomposition reconstructed from 31 fungal genomes.</title>
        <authorList>
            <person name="Floudas D."/>
            <person name="Binder M."/>
            <person name="Riley R."/>
            <person name="Barry K."/>
            <person name="Blanchette R.A."/>
            <person name="Henrissat B."/>
            <person name="Martinez A.T."/>
            <person name="Otillar R."/>
            <person name="Spatafora J.W."/>
            <person name="Yadav J.S."/>
            <person name="Aerts A."/>
            <person name="Benoit I."/>
            <person name="Boyd A."/>
            <person name="Carlson A."/>
            <person name="Copeland A."/>
            <person name="Coutinho P.M."/>
            <person name="de Vries R.P."/>
            <person name="Ferreira P."/>
            <person name="Findley K."/>
            <person name="Foster B."/>
            <person name="Gaskell J."/>
            <person name="Glotzer D."/>
            <person name="Gorecki P."/>
            <person name="Heitman J."/>
            <person name="Hesse C."/>
            <person name="Hori C."/>
            <person name="Igarashi K."/>
            <person name="Jurgens J.A."/>
            <person name="Kallen N."/>
            <person name="Kersten P."/>
            <person name="Kohler A."/>
            <person name="Kuees U."/>
            <person name="Kumar T.K.A."/>
            <person name="Kuo A."/>
            <person name="LaButti K."/>
            <person name="Larrondo L.F."/>
            <person name="Lindquist E."/>
            <person name="Ling A."/>
            <person name="Lombard V."/>
            <person name="Lucas S."/>
            <person name="Lundell T."/>
            <person name="Martin R."/>
            <person name="McLaughlin D.J."/>
            <person name="Morgenstern I."/>
            <person name="Morin E."/>
            <person name="Murat C."/>
            <person name="Nagy L.G."/>
            <person name="Nolan M."/>
            <person name="Ohm R.A."/>
            <person name="Patyshakuliyeva A."/>
            <person name="Rokas A."/>
            <person name="Ruiz-Duenas F.J."/>
            <person name="Sabat G."/>
            <person name="Salamov A."/>
            <person name="Samejima M."/>
            <person name="Schmutz J."/>
            <person name="Slot J.C."/>
            <person name="St John F."/>
            <person name="Stenlid J."/>
            <person name="Sun H."/>
            <person name="Sun S."/>
            <person name="Syed K."/>
            <person name="Tsang A."/>
            <person name="Wiebenga A."/>
            <person name="Young D."/>
            <person name="Pisabarro A."/>
            <person name="Eastwood D.C."/>
            <person name="Martin F."/>
            <person name="Cullen D."/>
            <person name="Grigoriev I.V."/>
            <person name="Hibbett D.S."/>
        </authorList>
    </citation>
    <scope>NUCLEOTIDE SEQUENCE [LARGE SCALE GENOMIC DNA]</scope>
    <source>
        <strain evidence="3">RWD-64-598 SS2</strain>
    </source>
</reference>
<dbReference type="Pfam" id="PF12937">
    <property type="entry name" value="F-box-like"/>
    <property type="match status" value="1"/>
</dbReference>